<sequence>MSAATGLFLVLTLIVRLQGADGAIGANANTYEFKRLCKLAALAYSKPAAATIADAATDSYQKIQRLNMTLSDAAWQAMFRKDKNGKDWPQEPPVDTEAQYKWTPFWKDWSAAAKWLSESTNAADIRKEAKIDGLQTEAAAVVRAKLTTIATKAWALKEELKRQTGGPSDSRSEPNAETLIQQAIFGKAQQPTDNLDGSAAFTATSNTREANCKVDADGKGATSVAATIICLCAKRTTDLTVTPCFYTNNAPGDWNGQKGGAQAQWSAIKKFCGLQTGRQEPTADIIETLLDETLNNLQVTTATTAHLGAFHGTGCTGSSEQGVCVEYTITASDPKPTLDKTPWVTKLRAASRQLKQAEKRAEATTRLTTALKSELIAAMNAAAEAAAYTAQVQPLKQSKSQDSQKEVEVDCHKHHGNNTTCPKDKYTYDEKEKKSNPIKQAEETTEKAGGKDGKNESKCSEAKTEDECKKVEGKIPEGKKAVCGWIEGKCQDSSFLLNRKFALMVSALAALFF</sequence>
<keyword evidence="5 11" id="KW-0732">Signal</keyword>
<evidence type="ECO:0000256" key="4">
    <source>
        <dbReference type="ARBA" id="ARBA00022622"/>
    </source>
</evidence>
<feature type="signal peptide" evidence="11">
    <location>
        <begin position="1"/>
        <end position="22"/>
    </location>
</feature>
<evidence type="ECO:0000256" key="11">
    <source>
        <dbReference type="SAM" id="SignalP"/>
    </source>
</evidence>
<feature type="domain" description="Trypanosome variant surface glycoprotein B-type N-terminal" evidence="13">
    <location>
        <begin position="13"/>
        <end position="372"/>
    </location>
</feature>
<reference evidence="14" key="2">
    <citation type="journal article" date="2014" name="Mol. Biochem. Parasitol.">
        <title>Capturing the variant surface glycoprotein repertoire (the VSGnome) of Trypanosoma brucei Lister 427.</title>
        <authorList>
            <person name="Cross G.A."/>
            <person name="Kim H.S."/>
            <person name="Wickstead B."/>
        </authorList>
    </citation>
    <scope>NUCLEOTIDE SEQUENCE</scope>
    <source>
        <strain evidence="14">Lister 427</strain>
    </source>
</reference>
<keyword evidence="9" id="KW-0175">Coiled coil</keyword>
<evidence type="ECO:0000256" key="2">
    <source>
        <dbReference type="ARBA" id="ARBA00004609"/>
    </source>
</evidence>
<evidence type="ECO:0000256" key="8">
    <source>
        <dbReference type="ARBA" id="ARBA00023288"/>
    </source>
</evidence>
<keyword evidence="6" id="KW-0472">Membrane</keyword>
<dbReference type="AlphaFoldDB" id="M4SY18"/>
<comment type="subcellular location">
    <subcellularLocation>
        <location evidence="2">Cell membrane</location>
        <topology evidence="2">Lipid-anchor</topology>
        <topology evidence="2">GPI-anchor</topology>
    </subcellularLocation>
</comment>
<dbReference type="GO" id="GO:0098552">
    <property type="term" value="C:side of membrane"/>
    <property type="evidence" value="ECO:0007669"/>
    <property type="project" value="UniProtKB-KW"/>
</dbReference>
<organism evidence="14">
    <name type="scientific">Trypanosoma brucei</name>
    <dbReference type="NCBI Taxonomy" id="5691"/>
    <lineage>
        <taxon>Eukaryota</taxon>
        <taxon>Discoba</taxon>
        <taxon>Euglenozoa</taxon>
        <taxon>Kinetoplastea</taxon>
        <taxon>Metakinetoplastina</taxon>
        <taxon>Trypanosomatida</taxon>
        <taxon>Trypanosomatidae</taxon>
        <taxon>Trypanosoma</taxon>
    </lineage>
</organism>
<dbReference type="EMBL" id="KC613553">
    <property type="protein sequence ID" value="AGH60984.1"/>
    <property type="molecule type" value="Genomic_DNA"/>
</dbReference>
<accession>M4SY18</accession>
<keyword evidence="8" id="KW-0449">Lipoprotein</keyword>
<dbReference type="VEuPathDB" id="TriTrypDB:Tb927.5.5240"/>
<dbReference type="VEuPathDB" id="TriTrypDB:Tb1125.5.5240"/>
<comment type="function">
    <text evidence="1">VSG forms a coat on the surface of the parasite. The trypanosome evades the immune response of the host by expressing a series of antigenically distinct VSGs from an estimated 1000 VSG genes.</text>
</comment>
<feature type="domain" description="Trypanosome variant surface glycoprotein C-terminal" evidence="12">
    <location>
        <begin position="411"/>
        <end position="511"/>
    </location>
</feature>
<feature type="compositionally biased region" description="Basic and acidic residues" evidence="10">
    <location>
        <begin position="402"/>
        <end position="411"/>
    </location>
</feature>
<name>M4SY18_9TRYP</name>
<dbReference type="GO" id="GO:0005886">
    <property type="term" value="C:plasma membrane"/>
    <property type="evidence" value="ECO:0007669"/>
    <property type="project" value="UniProtKB-SubCell"/>
</dbReference>
<keyword evidence="4" id="KW-0336">GPI-anchor</keyword>
<keyword evidence="3" id="KW-1003">Cell membrane</keyword>
<evidence type="ECO:0000256" key="6">
    <source>
        <dbReference type="ARBA" id="ARBA00023136"/>
    </source>
</evidence>
<dbReference type="VEuPathDB" id="TriTrypDB:Tb427_000324500"/>
<evidence type="ECO:0000259" key="13">
    <source>
        <dbReference type="Pfam" id="PF13206"/>
    </source>
</evidence>
<keyword evidence="7" id="KW-0325">Glycoprotein</keyword>
<dbReference type="InterPro" id="IPR019609">
    <property type="entry name" value="Variant_surf_glycoprt_trypan_C"/>
</dbReference>
<evidence type="ECO:0000256" key="5">
    <source>
        <dbReference type="ARBA" id="ARBA00022729"/>
    </source>
</evidence>
<dbReference type="Pfam" id="PF13206">
    <property type="entry name" value="VSG_B"/>
    <property type="match status" value="1"/>
</dbReference>
<proteinExistence type="predicted"/>
<feature type="compositionally biased region" description="Basic and acidic residues" evidence="10">
    <location>
        <begin position="422"/>
        <end position="467"/>
    </location>
</feature>
<evidence type="ECO:0000256" key="7">
    <source>
        <dbReference type="ARBA" id="ARBA00023180"/>
    </source>
</evidence>
<evidence type="ECO:0000256" key="1">
    <source>
        <dbReference type="ARBA" id="ARBA00002523"/>
    </source>
</evidence>
<feature type="chain" id="PRO_5004057640" evidence="11">
    <location>
        <begin position="23"/>
        <end position="513"/>
    </location>
</feature>
<evidence type="ECO:0000256" key="10">
    <source>
        <dbReference type="SAM" id="MobiDB-lite"/>
    </source>
</evidence>
<feature type="coiled-coil region" evidence="9">
    <location>
        <begin position="347"/>
        <end position="374"/>
    </location>
</feature>
<feature type="region of interest" description="Disordered" evidence="10">
    <location>
        <begin position="394"/>
        <end position="467"/>
    </location>
</feature>
<evidence type="ECO:0000313" key="14">
    <source>
        <dbReference type="EMBL" id="AGH60984.1"/>
    </source>
</evidence>
<evidence type="ECO:0000256" key="3">
    <source>
        <dbReference type="ARBA" id="ARBA00022475"/>
    </source>
</evidence>
<evidence type="ECO:0000259" key="12">
    <source>
        <dbReference type="Pfam" id="PF10659"/>
    </source>
</evidence>
<reference evidence="14" key="1">
    <citation type="submission" date="2013-02" db="EMBL/GenBank/DDBJ databases">
        <authorList>
            <person name="Cross G.A.M."/>
            <person name="Kim H.-S."/>
            <person name="Wickstead B."/>
        </authorList>
    </citation>
    <scope>NUCLEOTIDE SEQUENCE</scope>
    <source>
        <strain evidence="14">Lister 427</strain>
    </source>
</reference>
<evidence type="ECO:0000256" key="9">
    <source>
        <dbReference type="SAM" id="Coils"/>
    </source>
</evidence>
<dbReference type="InterPro" id="IPR025932">
    <property type="entry name" value="Trypano_VSG_B_N_dom"/>
</dbReference>
<dbReference type="Pfam" id="PF10659">
    <property type="entry name" value="Trypan_glycop_C"/>
    <property type="match status" value="1"/>
</dbReference>
<protein>
    <submittedName>
        <fullName evidence="14">Variant surface glycoprotein 415</fullName>
    </submittedName>
</protein>